<dbReference type="InterPro" id="IPR038696">
    <property type="entry name" value="IalB_sf"/>
</dbReference>
<dbReference type="Proteomes" id="UP000198634">
    <property type="component" value="Unassembled WGS sequence"/>
</dbReference>
<feature type="signal peptide" evidence="1">
    <location>
        <begin position="1"/>
        <end position="22"/>
    </location>
</feature>
<sequence>MPGFLKTLPLLAALALTGPAFAQDTTTTPPAEADAPAETLSMGEDVQVEPYVRETSGDWSLECIRTGTDEEPCQLFQALNDADGNQVANIRIFRLKEGGQAEAGALVAVPLETLLTSKLTIAVDGAKGKRYDFSVCDRLGCYARVGLTSEDIASFKRGAKATVSLVPFVAPDQKVMLDLSLKGFTAGYEEVSVVNAQ</sequence>
<accession>A0A1H8Z283</accession>
<dbReference type="RefSeq" id="WP_090267250.1">
    <property type="nucleotide sequence ID" value="NZ_FOEP01000001.1"/>
</dbReference>
<dbReference type="Gene3D" id="2.60.40.1880">
    <property type="entry name" value="Invasion associated locus B (IalB) protein"/>
    <property type="match status" value="1"/>
</dbReference>
<dbReference type="AlphaFoldDB" id="A0A1H8Z283"/>
<name>A0A1H8Z283_9RHOB</name>
<feature type="chain" id="PRO_5009300778" evidence="1">
    <location>
        <begin position="23"/>
        <end position="197"/>
    </location>
</feature>
<evidence type="ECO:0000313" key="3">
    <source>
        <dbReference type="Proteomes" id="UP000198634"/>
    </source>
</evidence>
<dbReference type="Pfam" id="PF06776">
    <property type="entry name" value="IalB"/>
    <property type="match status" value="1"/>
</dbReference>
<organism evidence="2 3">
    <name type="scientific">Thalassovita taeanensis</name>
    <dbReference type="NCBI Taxonomy" id="657014"/>
    <lineage>
        <taxon>Bacteria</taxon>
        <taxon>Pseudomonadati</taxon>
        <taxon>Pseudomonadota</taxon>
        <taxon>Alphaproteobacteria</taxon>
        <taxon>Rhodobacterales</taxon>
        <taxon>Roseobacteraceae</taxon>
        <taxon>Thalassovita</taxon>
    </lineage>
</organism>
<keyword evidence="1" id="KW-0732">Signal</keyword>
<keyword evidence="3" id="KW-1185">Reference proteome</keyword>
<dbReference type="EMBL" id="FOEP01000001">
    <property type="protein sequence ID" value="SEP58530.1"/>
    <property type="molecule type" value="Genomic_DNA"/>
</dbReference>
<dbReference type="OrthoDB" id="9797912at2"/>
<proteinExistence type="predicted"/>
<reference evidence="2 3" key="1">
    <citation type="submission" date="2016-10" db="EMBL/GenBank/DDBJ databases">
        <authorList>
            <person name="de Groot N.N."/>
        </authorList>
    </citation>
    <scope>NUCLEOTIDE SEQUENCE [LARGE SCALE GENOMIC DNA]</scope>
    <source>
        <strain evidence="2 3">DSM 22007</strain>
    </source>
</reference>
<dbReference type="STRING" id="657014.SAMN04488092_101265"/>
<protein>
    <submittedName>
        <fullName evidence="2">Invasion protein IalB, involved in pathogenesis</fullName>
    </submittedName>
</protein>
<evidence type="ECO:0000256" key="1">
    <source>
        <dbReference type="SAM" id="SignalP"/>
    </source>
</evidence>
<dbReference type="InterPro" id="IPR010642">
    <property type="entry name" value="Invasion_prot_B"/>
</dbReference>
<gene>
    <name evidence="2" type="ORF">SAMN04488092_101265</name>
</gene>
<evidence type="ECO:0000313" key="2">
    <source>
        <dbReference type="EMBL" id="SEP58530.1"/>
    </source>
</evidence>